<reference evidence="2" key="2">
    <citation type="submission" date="2020-05" db="UniProtKB">
        <authorList>
            <consortium name="EnsemblMetazoa"/>
        </authorList>
    </citation>
    <scope>IDENTIFICATION</scope>
    <source>
        <strain evidence="2">IAEA</strain>
    </source>
</reference>
<dbReference type="VEuPathDB" id="VectorBase:GPAI039528"/>
<evidence type="ECO:0000256" key="1">
    <source>
        <dbReference type="SAM" id="MobiDB-lite"/>
    </source>
</evidence>
<dbReference type="EnsemblMetazoa" id="GPAI039528-RA">
    <property type="protein sequence ID" value="GPAI039528-PA"/>
    <property type="gene ID" value="GPAI039528"/>
</dbReference>
<accession>A0A1B0AAN8</accession>
<sequence length="119" mass="13558">MNTKRNWDAMPRKRKKKRTNVIKTYSENQANCITVHKDLLRKFSGHASPTIVTCHGASWCIMRLTANKHQINSPAKMSIMKIVALRKACNYLKSKRKQQQQQSVVKTISSSQSSAAIDK</sequence>
<evidence type="ECO:0000313" key="3">
    <source>
        <dbReference type="Proteomes" id="UP000092445"/>
    </source>
</evidence>
<keyword evidence="3" id="KW-1185">Reference proteome</keyword>
<proteinExistence type="predicted"/>
<organism evidence="2 3">
    <name type="scientific">Glossina pallidipes</name>
    <name type="common">Tsetse fly</name>
    <dbReference type="NCBI Taxonomy" id="7398"/>
    <lineage>
        <taxon>Eukaryota</taxon>
        <taxon>Metazoa</taxon>
        <taxon>Ecdysozoa</taxon>
        <taxon>Arthropoda</taxon>
        <taxon>Hexapoda</taxon>
        <taxon>Insecta</taxon>
        <taxon>Pterygota</taxon>
        <taxon>Neoptera</taxon>
        <taxon>Endopterygota</taxon>
        <taxon>Diptera</taxon>
        <taxon>Brachycera</taxon>
        <taxon>Muscomorpha</taxon>
        <taxon>Hippoboscoidea</taxon>
        <taxon>Glossinidae</taxon>
        <taxon>Glossina</taxon>
    </lineage>
</organism>
<reference evidence="3" key="1">
    <citation type="submission" date="2014-03" db="EMBL/GenBank/DDBJ databases">
        <authorList>
            <person name="Aksoy S."/>
            <person name="Warren W."/>
            <person name="Wilson R.K."/>
        </authorList>
    </citation>
    <scope>NUCLEOTIDE SEQUENCE [LARGE SCALE GENOMIC DNA]</scope>
    <source>
        <strain evidence="3">IAEA</strain>
    </source>
</reference>
<dbReference type="Proteomes" id="UP000092445">
    <property type="component" value="Unassembled WGS sequence"/>
</dbReference>
<evidence type="ECO:0000313" key="2">
    <source>
        <dbReference type="EnsemblMetazoa" id="GPAI039528-PA"/>
    </source>
</evidence>
<dbReference type="AlphaFoldDB" id="A0A1B0AAN8"/>
<protein>
    <submittedName>
        <fullName evidence="2">Uncharacterized protein</fullName>
    </submittedName>
</protein>
<feature type="compositionally biased region" description="Low complexity" evidence="1">
    <location>
        <begin position="99"/>
        <end position="119"/>
    </location>
</feature>
<feature type="region of interest" description="Disordered" evidence="1">
    <location>
        <begin position="96"/>
        <end position="119"/>
    </location>
</feature>
<name>A0A1B0AAN8_GLOPL</name>